<sequence length="200" mass="22203">MLGMVSVARYSSSRCSNCLRLVSSGSSLESTSTPERRRIIKLSTDLALASARNGSTRWSRAVVSDALQSHDEKGLVQRILGLDGNDSAGLIPKEETFNKSIATGRTTKKVVVISRSKKILKRTRRARKFTRRGLRNETASIAKRLVKKRTQLLKDLVPGGRDMDDGSLIEETLDYMVWLRAQVDVMRSLAHSLPTSQTSK</sequence>
<dbReference type="Proteomes" id="UP001057402">
    <property type="component" value="Chromosome 8"/>
</dbReference>
<dbReference type="EMBL" id="CM042887">
    <property type="protein sequence ID" value="KAI4331065.1"/>
    <property type="molecule type" value="Genomic_DNA"/>
</dbReference>
<accession>A0ACB9N4G1</accession>
<evidence type="ECO:0000313" key="1">
    <source>
        <dbReference type="EMBL" id="KAI4331065.1"/>
    </source>
</evidence>
<organism evidence="1 2">
    <name type="scientific">Melastoma candidum</name>
    <dbReference type="NCBI Taxonomy" id="119954"/>
    <lineage>
        <taxon>Eukaryota</taxon>
        <taxon>Viridiplantae</taxon>
        <taxon>Streptophyta</taxon>
        <taxon>Embryophyta</taxon>
        <taxon>Tracheophyta</taxon>
        <taxon>Spermatophyta</taxon>
        <taxon>Magnoliopsida</taxon>
        <taxon>eudicotyledons</taxon>
        <taxon>Gunneridae</taxon>
        <taxon>Pentapetalae</taxon>
        <taxon>rosids</taxon>
        <taxon>malvids</taxon>
        <taxon>Myrtales</taxon>
        <taxon>Melastomataceae</taxon>
        <taxon>Melastomatoideae</taxon>
        <taxon>Melastomateae</taxon>
        <taxon>Melastoma</taxon>
    </lineage>
</organism>
<keyword evidence="2" id="KW-1185">Reference proteome</keyword>
<protein>
    <submittedName>
        <fullName evidence="1">Uncharacterized protein</fullName>
    </submittedName>
</protein>
<evidence type="ECO:0000313" key="2">
    <source>
        <dbReference type="Proteomes" id="UP001057402"/>
    </source>
</evidence>
<comment type="caution">
    <text evidence="1">The sequence shown here is derived from an EMBL/GenBank/DDBJ whole genome shotgun (WGS) entry which is preliminary data.</text>
</comment>
<name>A0ACB9N4G1_9MYRT</name>
<proteinExistence type="predicted"/>
<gene>
    <name evidence="1" type="ORF">MLD38_029290</name>
</gene>
<reference evidence="2" key="1">
    <citation type="journal article" date="2023" name="Front. Plant Sci.">
        <title>Chromosomal-level genome assembly of Melastoma candidum provides insights into trichome evolution.</title>
        <authorList>
            <person name="Zhong Y."/>
            <person name="Wu W."/>
            <person name="Sun C."/>
            <person name="Zou P."/>
            <person name="Liu Y."/>
            <person name="Dai S."/>
            <person name="Zhou R."/>
        </authorList>
    </citation>
    <scope>NUCLEOTIDE SEQUENCE [LARGE SCALE GENOMIC DNA]</scope>
</reference>